<reference evidence="2 3" key="1">
    <citation type="submission" date="2024-01" db="EMBL/GenBank/DDBJ databases">
        <title>Genome assemblies of Stephania.</title>
        <authorList>
            <person name="Yang L."/>
        </authorList>
    </citation>
    <scope>NUCLEOTIDE SEQUENCE [LARGE SCALE GENOMIC DNA]</scope>
    <source>
        <strain evidence="2">JXDWG</strain>
        <tissue evidence="2">Leaf</tissue>
    </source>
</reference>
<evidence type="ECO:0000313" key="3">
    <source>
        <dbReference type="Proteomes" id="UP001419268"/>
    </source>
</evidence>
<name>A0AAP0L7S0_9MAGN</name>
<proteinExistence type="predicted"/>
<keyword evidence="3" id="KW-1185">Reference proteome</keyword>
<evidence type="ECO:0000256" key="1">
    <source>
        <dbReference type="SAM" id="MobiDB-lite"/>
    </source>
</evidence>
<dbReference type="AlphaFoldDB" id="A0AAP0L7S0"/>
<feature type="compositionally biased region" description="Basic and acidic residues" evidence="1">
    <location>
        <begin position="7"/>
        <end position="25"/>
    </location>
</feature>
<dbReference type="EMBL" id="JBBNAG010000001">
    <property type="protein sequence ID" value="KAK9166138.1"/>
    <property type="molecule type" value="Genomic_DNA"/>
</dbReference>
<accession>A0AAP0L7S0</accession>
<gene>
    <name evidence="2" type="ORF">Scep_001329</name>
</gene>
<feature type="region of interest" description="Disordered" evidence="1">
    <location>
        <begin position="1"/>
        <end position="49"/>
    </location>
</feature>
<dbReference type="Proteomes" id="UP001419268">
    <property type="component" value="Unassembled WGS sequence"/>
</dbReference>
<comment type="caution">
    <text evidence="2">The sequence shown here is derived from an EMBL/GenBank/DDBJ whole genome shotgun (WGS) entry which is preliminary data.</text>
</comment>
<sequence length="142" mass="15510">MQSPRHLKVEGGAKEGTPREKEEGRLSATLLQPSPPPPPWSSTGGGAPTPAYARGNILKLWFEDGERCFPHPGRDDSGALICRWFIPHRGADKPMDYSRGWSDPLPQGFTINQGLNSLWSTKIGTNKSLVNQLKAKLVPGPN</sequence>
<evidence type="ECO:0000313" key="2">
    <source>
        <dbReference type="EMBL" id="KAK9166138.1"/>
    </source>
</evidence>
<organism evidence="2 3">
    <name type="scientific">Stephania cephalantha</name>
    <dbReference type="NCBI Taxonomy" id="152367"/>
    <lineage>
        <taxon>Eukaryota</taxon>
        <taxon>Viridiplantae</taxon>
        <taxon>Streptophyta</taxon>
        <taxon>Embryophyta</taxon>
        <taxon>Tracheophyta</taxon>
        <taxon>Spermatophyta</taxon>
        <taxon>Magnoliopsida</taxon>
        <taxon>Ranunculales</taxon>
        <taxon>Menispermaceae</taxon>
        <taxon>Menispermoideae</taxon>
        <taxon>Cissampelideae</taxon>
        <taxon>Stephania</taxon>
    </lineage>
</organism>
<protein>
    <submittedName>
        <fullName evidence="2">Uncharacterized protein</fullName>
    </submittedName>
</protein>